<dbReference type="Proteomes" id="UP001066276">
    <property type="component" value="Chromosome 4_2"/>
</dbReference>
<dbReference type="GO" id="GO:0016558">
    <property type="term" value="P:protein import into peroxisome matrix"/>
    <property type="evidence" value="ECO:0007669"/>
    <property type="project" value="TreeGrafter"/>
</dbReference>
<protein>
    <recommendedName>
        <fullName evidence="3">Peroxisome assembly protein 26</fullName>
    </recommendedName>
</protein>
<proteinExistence type="predicted"/>
<gene>
    <name evidence="1" type="ORF">NDU88_006558</name>
</gene>
<name>A0AAV7SQ82_PLEWA</name>
<accession>A0AAV7SQ82</accession>
<dbReference type="GO" id="GO:0045046">
    <property type="term" value="P:protein import into peroxisome membrane"/>
    <property type="evidence" value="ECO:0007669"/>
    <property type="project" value="InterPro"/>
</dbReference>
<evidence type="ECO:0000313" key="2">
    <source>
        <dbReference type="Proteomes" id="UP001066276"/>
    </source>
</evidence>
<organism evidence="1 2">
    <name type="scientific">Pleurodeles waltl</name>
    <name type="common">Iberian ribbed newt</name>
    <dbReference type="NCBI Taxonomy" id="8319"/>
    <lineage>
        <taxon>Eukaryota</taxon>
        <taxon>Metazoa</taxon>
        <taxon>Chordata</taxon>
        <taxon>Craniata</taxon>
        <taxon>Vertebrata</taxon>
        <taxon>Euteleostomi</taxon>
        <taxon>Amphibia</taxon>
        <taxon>Batrachia</taxon>
        <taxon>Caudata</taxon>
        <taxon>Salamandroidea</taxon>
        <taxon>Salamandridae</taxon>
        <taxon>Pleurodelinae</taxon>
        <taxon>Pleurodeles</taxon>
    </lineage>
</organism>
<dbReference type="GO" id="GO:0005778">
    <property type="term" value="C:peroxisomal membrane"/>
    <property type="evidence" value="ECO:0007669"/>
    <property type="project" value="InterPro"/>
</dbReference>
<dbReference type="PANTHER" id="PTHR16262:SF2">
    <property type="entry name" value="PEROXISOME ASSEMBLY PROTEIN 26"/>
    <property type="match status" value="1"/>
</dbReference>
<evidence type="ECO:0008006" key="3">
    <source>
        <dbReference type="Google" id="ProtNLM"/>
    </source>
</evidence>
<reference evidence="1" key="1">
    <citation type="journal article" date="2022" name="bioRxiv">
        <title>Sequencing and chromosome-scale assembly of the giantPleurodeles waltlgenome.</title>
        <authorList>
            <person name="Brown T."/>
            <person name="Elewa A."/>
            <person name="Iarovenko S."/>
            <person name="Subramanian E."/>
            <person name="Araus A.J."/>
            <person name="Petzold A."/>
            <person name="Susuki M."/>
            <person name="Suzuki K.-i.T."/>
            <person name="Hayashi T."/>
            <person name="Toyoda A."/>
            <person name="Oliveira C."/>
            <person name="Osipova E."/>
            <person name="Leigh N.D."/>
            <person name="Simon A."/>
            <person name="Yun M.H."/>
        </authorList>
    </citation>
    <scope>NUCLEOTIDE SEQUENCE</scope>
    <source>
        <strain evidence="1">20211129_DDA</strain>
        <tissue evidence="1">Liver</tissue>
    </source>
</reference>
<dbReference type="GO" id="GO:0044877">
    <property type="term" value="F:protein-containing complex binding"/>
    <property type="evidence" value="ECO:0007669"/>
    <property type="project" value="InterPro"/>
</dbReference>
<evidence type="ECO:0000313" key="1">
    <source>
        <dbReference type="EMBL" id="KAJ1166149.1"/>
    </source>
</evidence>
<dbReference type="EMBL" id="JANPWB010000008">
    <property type="protein sequence ID" value="KAJ1166149.1"/>
    <property type="molecule type" value="Genomic_DNA"/>
</dbReference>
<dbReference type="GO" id="GO:0051117">
    <property type="term" value="F:ATPase binding"/>
    <property type="evidence" value="ECO:0007669"/>
    <property type="project" value="TreeGrafter"/>
</dbReference>
<keyword evidence="2" id="KW-1185">Reference proteome</keyword>
<dbReference type="Pfam" id="PF07163">
    <property type="entry name" value="Pex26"/>
    <property type="match status" value="1"/>
</dbReference>
<dbReference type="PANTHER" id="PTHR16262">
    <property type="entry name" value="PEROXISOME ASSEMBLY PROTEIN 26"/>
    <property type="match status" value="1"/>
</dbReference>
<dbReference type="InterPro" id="IPR010797">
    <property type="entry name" value="Pex26"/>
</dbReference>
<comment type="caution">
    <text evidence="1">The sequence shown here is derived from an EMBL/GenBank/DDBJ whole genome shotgun (WGS) entry which is preliminary data.</text>
</comment>
<sequence>MIGPGVALSQLEEASDLLVVHRDFASALEVCEKGCQAISADPASQGDYRFDDLKTSLCIVGVQALAEMNRWREVLSWLLQYYEVPEKIPMKLLEMCILLHSRVAEPMAMLDVGSSWLRDNANRRLVGYSGVVKLFLLQVLLPLGQFEEAEDLALECDVFSEKQQQVLLEAISERRQAWDGHDPQGETKVTNEDGLVPEKDKHFGSASQRLKSLLNFLCRVLGSAGSCILSLPLKRIVLAVLILGLLILKVDPAASLSQPFLSSLVWMLRQVWETIAPVSSRPGICR</sequence>
<dbReference type="AlphaFoldDB" id="A0AAV7SQ82"/>